<evidence type="ECO:0000259" key="8">
    <source>
        <dbReference type="Pfam" id="PF04082"/>
    </source>
</evidence>
<organism evidence="9 10">
    <name type="scientific">Fusarium piperis</name>
    <dbReference type="NCBI Taxonomy" id="1435070"/>
    <lineage>
        <taxon>Eukaryota</taxon>
        <taxon>Fungi</taxon>
        <taxon>Dikarya</taxon>
        <taxon>Ascomycota</taxon>
        <taxon>Pezizomycotina</taxon>
        <taxon>Sordariomycetes</taxon>
        <taxon>Hypocreomycetidae</taxon>
        <taxon>Hypocreales</taxon>
        <taxon>Nectriaceae</taxon>
        <taxon>Fusarium</taxon>
        <taxon>Fusarium solani species complex</taxon>
    </lineage>
</organism>
<name>A0A9W8WG09_9HYPO</name>
<dbReference type="GO" id="GO:0008270">
    <property type="term" value="F:zinc ion binding"/>
    <property type="evidence" value="ECO:0007669"/>
    <property type="project" value="InterPro"/>
</dbReference>
<keyword evidence="10" id="KW-1185">Reference proteome</keyword>
<comment type="caution">
    <text evidence="9">The sequence shown here is derived from an EMBL/GenBank/DDBJ whole genome shotgun (WGS) entry which is preliminary data.</text>
</comment>
<evidence type="ECO:0000313" key="9">
    <source>
        <dbReference type="EMBL" id="KAJ4323278.1"/>
    </source>
</evidence>
<comment type="subcellular location">
    <subcellularLocation>
        <location evidence="1">Nucleus</location>
    </subcellularLocation>
</comment>
<keyword evidence="3" id="KW-0862">Zinc</keyword>
<accession>A0A9W8WG09</accession>
<evidence type="ECO:0000256" key="5">
    <source>
        <dbReference type="ARBA" id="ARBA00023125"/>
    </source>
</evidence>
<evidence type="ECO:0000256" key="3">
    <source>
        <dbReference type="ARBA" id="ARBA00022833"/>
    </source>
</evidence>
<feature type="domain" description="Xylanolytic transcriptional activator regulatory" evidence="8">
    <location>
        <begin position="37"/>
        <end position="113"/>
    </location>
</feature>
<keyword evidence="7" id="KW-0539">Nucleus</keyword>
<dbReference type="EMBL" id="JAPEUR010000072">
    <property type="protein sequence ID" value="KAJ4323278.1"/>
    <property type="molecule type" value="Genomic_DNA"/>
</dbReference>
<evidence type="ECO:0000313" key="10">
    <source>
        <dbReference type="Proteomes" id="UP001140502"/>
    </source>
</evidence>
<keyword evidence="5" id="KW-0238">DNA-binding</keyword>
<evidence type="ECO:0000256" key="4">
    <source>
        <dbReference type="ARBA" id="ARBA00023015"/>
    </source>
</evidence>
<proteinExistence type="predicted"/>
<dbReference type="OrthoDB" id="4132249at2759"/>
<dbReference type="InterPro" id="IPR007219">
    <property type="entry name" value="XnlR_reg_dom"/>
</dbReference>
<dbReference type="PANTHER" id="PTHR31668">
    <property type="entry name" value="GLUCOSE TRANSPORT TRANSCRIPTION REGULATOR RGT1-RELATED-RELATED"/>
    <property type="match status" value="1"/>
</dbReference>
<dbReference type="InterPro" id="IPR050797">
    <property type="entry name" value="Carb_Metab_Trans_Reg"/>
</dbReference>
<evidence type="ECO:0000256" key="7">
    <source>
        <dbReference type="ARBA" id="ARBA00023242"/>
    </source>
</evidence>
<dbReference type="CDD" id="cd12148">
    <property type="entry name" value="fungal_TF_MHR"/>
    <property type="match status" value="1"/>
</dbReference>
<evidence type="ECO:0000256" key="1">
    <source>
        <dbReference type="ARBA" id="ARBA00004123"/>
    </source>
</evidence>
<gene>
    <name evidence="9" type="ORF">N0V84_004406</name>
</gene>
<evidence type="ECO:0000256" key="6">
    <source>
        <dbReference type="ARBA" id="ARBA00023163"/>
    </source>
</evidence>
<dbReference type="GO" id="GO:0005634">
    <property type="term" value="C:nucleus"/>
    <property type="evidence" value="ECO:0007669"/>
    <property type="project" value="UniProtKB-SubCell"/>
</dbReference>
<keyword evidence="2" id="KW-0479">Metal-binding</keyword>
<keyword evidence="4" id="KW-0805">Transcription regulation</keyword>
<reference evidence="9" key="1">
    <citation type="submission" date="2022-10" db="EMBL/GenBank/DDBJ databases">
        <title>Tapping the CABI collections for fungal endophytes: first genome assemblies for Collariella, Neodidymelliopsis, Ascochyta clinopodiicola, Didymella pomorum, Didymosphaeria variabile, Neocosmospora piperis and Neocucurbitaria cava.</title>
        <authorList>
            <person name="Hill R."/>
        </authorList>
    </citation>
    <scope>NUCLEOTIDE SEQUENCE</scope>
    <source>
        <strain evidence="9">IMI 366586</strain>
    </source>
</reference>
<dbReference type="PANTHER" id="PTHR31668:SF18">
    <property type="entry name" value="MALTOSE FERMENTATION REGULATORY PROTEIN MAL13-RELATED"/>
    <property type="match status" value="1"/>
</dbReference>
<dbReference type="GO" id="GO:0006351">
    <property type="term" value="P:DNA-templated transcription"/>
    <property type="evidence" value="ECO:0007669"/>
    <property type="project" value="InterPro"/>
</dbReference>
<evidence type="ECO:0000256" key="2">
    <source>
        <dbReference type="ARBA" id="ARBA00022723"/>
    </source>
</evidence>
<dbReference type="GO" id="GO:0003677">
    <property type="term" value="F:DNA binding"/>
    <property type="evidence" value="ECO:0007669"/>
    <property type="project" value="UniProtKB-KW"/>
</dbReference>
<dbReference type="Proteomes" id="UP001140502">
    <property type="component" value="Unassembled WGS sequence"/>
</dbReference>
<protein>
    <recommendedName>
        <fullName evidence="8">Xylanolytic transcriptional activator regulatory domain-containing protein</fullName>
    </recommendedName>
</protein>
<keyword evidence="6" id="KW-0804">Transcription</keyword>
<dbReference type="Pfam" id="PF04082">
    <property type="entry name" value="Fungal_trans"/>
    <property type="match status" value="1"/>
</dbReference>
<dbReference type="AlphaFoldDB" id="A0A9W8WG09"/>
<sequence>MGLPVENDHGDSTHVCDSIPGFSSQFFINQCMQARQQHAFIEEADEWTILTSFFLFVAHDNLNNPKSASYYLREAIGFVEAFQLGEPESYVGLDPDTEQRRKRLFWLMFVTESTDEEPFSGQRLILLAFSNPETQD</sequence>